<dbReference type="EMBL" id="JAFHDT010000016">
    <property type="protein sequence ID" value="KAI7799132.1"/>
    <property type="molecule type" value="Genomic_DNA"/>
</dbReference>
<dbReference type="InterPro" id="IPR012337">
    <property type="entry name" value="RNaseH-like_sf"/>
</dbReference>
<dbReference type="PANTHER" id="PTHR46481:SF9">
    <property type="entry name" value="ZINC FINGER BED DOMAIN-CONTAINING PROTEIN 1-LIKE"/>
    <property type="match status" value="1"/>
</dbReference>
<dbReference type="InterPro" id="IPR052035">
    <property type="entry name" value="ZnF_BED_domain_contain"/>
</dbReference>
<feature type="domain" description="HAT C-terminal dimerisation" evidence="2">
    <location>
        <begin position="419"/>
        <end position="499"/>
    </location>
</feature>
<proteinExistence type="predicted"/>
<evidence type="ECO:0000313" key="3">
    <source>
        <dbReference type="EMBL" id="KAI7799132.1"/>
    </source>
</evidence>
<dbReference type="InterPro" id="IPR008906">
    <property type="entry name" value="HATC_C_dom"/>
</dbReference>
<dbReference type="SUPFAM" id="SSF140996">
    <property type="entry name" value="Hermes dimerisation domain"/>
    <property type="match status" value="1"/>
</dbReference>
<feature type="non-terminal residue" evidence="3">
    <location>
        <position position="499"/>
    </location>
</feature>
<comment type="caution">
    <text evidence="3">The sequence shown here is derived from an EMBL/GenBank/DDBJ whole genome shotgun (WGS) entry which is preliminary data.</text>
</comment>
<evidence type="ECO:0000313" key="4">
    <source>
        <dbReference type="Proteomes" id="UP001059041"/>
    </source>
</evidence>
<dbReference type="PANTHER" id="PTHR46481">
    <property type="entry name" value="ZINC FINGER BED DOMAIN-CONTAINING PROTEIN 4"/>
    <property type="match status" value="1"/>
</dbReference>
<organism evidence="3 4">
    <name type="scientific">Triplophysa rosa</name>
    <name type="common">Cave loach</name>
    <dbReference type="NCBI Taxonomy" id="992332"/>
    <lineage>
        <taxon>Eukaryota</taxon>
        <taxon>Metazoa</taxon>
        <taxon>Chordata</taxon>
        <taxon>Craniata</taxon>
        <taxon>Vertebrata</taxon>
        <taxon>Euteleostomi</taxon>
        <taxon>Actinopterygii</taxon>
        <taxon>Neopterygii</taxon>
        <taxon>Teleostei</taxon>
        <taxon>Ostariophysi</taxon>
        <taxon>Cypriniformes</taxon>
        <taxon>Nemacheilidae</taxon>
        <taxon>Triplophysa</taxon>
    </lineage>
</organism>
<evidence type="ECO:0000256" key="1">
    <source>
        <dbReference type="SAM" id="MobiDB-lite"/>
    </source>
</evidence>
<protein>
    <submittedName>
        <fullName evidence="3">Zinc finger BED domain-containing protein 1-like</fullName>
    </submittedName>
</protein>
<dbReference type="Pfam" id="PF05699">
    <property type="entry name" value="Dimer_Tnp_hAT"/>
    <property type="match status" value="1"/>
</dbReference>
<dbReference type="Proteomes" id="UP001059041">
    <property type="component" value="Linkage Group LG16"/>
</dbReference>
<dbReference type="AlphaFoldDB" id="A0A9W7TN75"/>
<dbReference type="SUPFAM" id="SSF53098">
    <property type="entry name" value="Ribonuclease H-like"/>
    <property type="match status" value="1"/>
</dbReference>
<keyword evidence="4" id="KW-1185">Reference proteome</keyword>
<dbReference type="GO" id="GO:0046983">
    <property type="term" value="F:protein dimerization activity"/>
    <property type="evidence" value="ECO:0007669"/>
    <property type="project" value="InterPro"/>
</dbReference>
<accession>A0A9W7TN75</accession>
<sequence>LPINAVENDGFRKLIKVLDPRYELPGRKHFSVTALPRLYAERSEQLEQELQNVAYFASTSDMWSSRTSEPYLSLTIHFIDKDWKLQSKCLQTAYFPEDHTGEVIAPGMVEALASWGLSEERQVCITTDSGSNMLKAASLNHWTRLQCFGHRLHSAIEKVGKDKRVERAIGVCKNVVSAFSFSWKKKRDLATAQEEFNLPKHKLTTESPTRWGSRQKMVSRVIEQHKAISQVLAADKKTRHLVPTWQDMDVLESVNEALKPLLEFTDSLSGETYVSVSYLKPVLHLFRTEVLKHSDDDTQLTKDIKAMVMDYLDEKYDDDGTDSLLDMASLVDPRFKTHYIKPDKIETIKTRAVSEIMNMEEDQGPSTSQASHQTEEEEAEGEAAAALPAKKQRKTLGSLFKKLCPSNTGLTYMQTVEGELENYLMAPDADSETEPLDWWKMHEKTFPRVSKLAQQYLCIPATSSPSERIFSTGGNIVTCHRAALKPETVDRLVFLARNL</sequence>
<name>A0A9W7TN75_TRIRA</name>
<evidence type="ECO:0000259" key="2">
    <source>
        <dbReference type="Pfam" id="PF05699"/>
    </source>
</evidence>
<gene>
    <name evidence="3" type="ORF">IRJ41_019375</name>
</gene>
<reference evidence="3" key="1">
    <citation type="submission" date="2021-02" db="EMBL/GenBank/DDBJ databases">
        <title>Comparative genomics reveals that relaxation of natural selection precedes convergent phenotypic evolution of cavefish.</title>
        <authorList>
            <person name="Peng Z."/>
        </authorList>
    </citation>
    <scope>NUCLEOTIDE SEQUENCE</scope>
    <source>
        <tissue evidence="3">Muscle</tissue>
    </source>
</reference>
<feature type="region of interest" description="Disordered" evidence="1">
    <location>
        <begin position="360"/>
        <end position="387"/>
    </location>
</feature>